<accession>L7VJV0</accession>
<dbReference type="KEGG" id="udi:ASNER_246"/>
<dbReference type="SUPFAM" id="SSF89919">
    <property type="entry name" value="Ribosome-binding factor A, RbfA"/>
    <property type="match status" value="1"/>
</dbReference>
<protein>
    <recommendedName>
        <fullName evidence="2">Ribosome-binding factor A</fullName>
    </recommendedName>
</protein>
<keyword evidence="2" id="KW-0963">Cytoplasm</keyword>
<evidence type="ECO:0000313" key="4">
    <source>
        <dbReference type="Proteomes" id="UP000011174"/>
    </source>
</evidence>
<evidence type="ECO:0000256" key="1">
    <source>
        <dbReference type="ARBA" id="ARBA00022517"/>
    </source>
</evidence>
<dbReference type="InterPro" id="IPR023799">
    <property type="entry name" value="RbfA_dom_sf"/>
</dbReference>
<dbReference type="OrthoDB" id="9811910at2"/>
<dbReference type="HAMAP" id="MF_00003">
    <property type="entry name" value="RbfA"/>
    <property type="match status" value="1"/>
</dbReference>
<comment type="function">
    <text evidence="2">One of several proteins that assist in the late maturation steps of the functional core of the 30S ribosomal subunit. Associates with free 30S ribosomal subunits (but not with 30S subunits that are part of 70S ribosomes or polysomes). Required for efficient processing of 16S rRNA. May interact with the 5'-terminal helix region of 16S rRNA.</text>
</comment>
<dbReference type="Gene3D" id="3.30.300.20">
    <property type="match status" value="1"/>
</dbReference>
<comment type="subunit">
    <text evidence="2">Monomer. Binds 30S ribosomal subunits, but not 50S ribosomal subunits or 70S ribosomes.</text>
</comment>
<keyword evidence="1 2" id="KW-0690">Ribosome biogenesis</keyword>
<dbReference type="PANTHER" id="PTHR33515">
    <property type="entry name" value="RIBOSOME-BINDING FACTOR A, CHLOROPLASTIC-RELATED"/>
    <property type="match status" value="1"/>
</dbReference>
<evidence type="ECO:0000256" key="2">
    <source>
        <dbReference type="HAMAP-Rule" id="MF_00003"/>
    </source>
</evidence>
<dbReference type="GO" id="GO:0030490">
    <property type="term" value="P:maturation of SSU-rRNA"/>
    <property type="evidence" value="ECO:0007669"/>
    <property type="project" value="UniProtKB-UniRule"/>
</dbReference>
<dbReference type="AlphaFoldDB" id="L7VJV0"/>
<comment type="similarity">
    <text evidence="2">Belongs to the RbfA family.</text>
</comment>
<dbReference type="PATRIC" id="fig|1133592.3.peg.229"/>
<dbReference type="EMBL" id="CP003263">
    <property type="protein sequence ID" value="AGC66997.1"/>
    <property type="molecule type" value="Genomic_DNA"/>
</dbReference>
<reference evidence="3 4" key="1">
    <citation type="journal article" date="2013" name="Environ. Microbiol.">
        <title>The nutrient supplying capabilities of Uzinura, an endosymbiont of armoured scale insects.</title>
        <authorList>
            <person name="Sabree Z.L."/>
            <person name="Huang C.Y."/>
            <person name="Okusu A."/>
            <person name="Moran N.A."/>
            <person name="Normark B.B."/>
        </authorList>
    </citation>
    <scope>NUCLEOTIDE SEQUENCE [LARGE SCALE GENOMIC DNA]</scope>
    <source>
        <strain evidence="3 4">ASNER</strain>
    </source>
</reference>
<proteinExistence type="inferred from homology"/>
<dbReference type="STRING" id="1133592.ASNER_246"/>
<dbReference type="GO" id="GO:0005829">
    <property type="term" value="C:cytosol"/>
    <property type="evidence" value="ECO:0007669"/>
    <property type="project" value="TreeGrafter"/>
</dbReference>
<dbReference type="Pfam" id="PF02033">
    <property type="entry name" value="RBFA"/>
    <property type="match status" value="1"/>
</dbReference>
<organism evidence="3 4">
    <name type="scientific">Candidatus Uzinura diaspidicola str. ASNER</name>
    <dbReference type="NCBI Taxonomy" id="1133592"/>
    <lineage>
        <taxon>Bacteria</taxon>
        <taxon>Pseudomonadati</taxon>
        <taxon>Bacteroidota</taxon>
        <taxon>Flavobacteriia</taxon>
        <taxon>Flavobacteriales</taxon>
        <taxon>Candidatus Uzinura</taxon>
    </lineage>
</organism>
<dbReference type="Proteomes" id="UP000011174">
    <property type="component" value="Chromosome"/>
</dbReference>
<name>L7VJV0_9FLAO</name>
<sequence length="104" mass="12321">MEKSIRNKKISSLIKKEMAKIFLLETIEKGILISISQVQMNTNLVNAKLYLNIFPRQNKNKILRNIKKKSVHYRKILGKQLRNQLRTIPVIHFYIDESLDDLEK</sequence>
<dbReference type="GO" id="GO:0043024">
    <property type="term" value="F:ribosomal small subunit binding"/>
    <property type="evidence" value="ECO:0007669"/>
    <property type="project" value="TreeGrafter"/>
</dbReference>
<dbReference type="InterPro" id="IPR015946">
    <property type="entry name" value="KH_dom-like_a/b"/>
</dbReference>
<comment type="subcellular location">
    <subcellularLocation>
        <location evidence="2">Cytoplasm</location>
    </subcellularLocation>
</comment>
<dbReference type="InterPro" id="IPR000238">
    <property type="entry name" value="RbfA"/>
</dbReference>
<gene>
    <name evidence="3" type="primary">nfsA</name>
    <name evidence="2" type="synonym">rbfA</name>
    <name evidence="3" type="ORF">ASNER_246</name>
</gene>
<dbReference type="HOGENOM" id="CLU_089475_4_1_10"/>
<evidence type="ECO:0000313" key="3">
    <source>
        <dbReference type="EMBL" id="AGC66997.1"/>
    </source>
</evidence>
<keyword evidence="4" id="KW-1185">Reference proteome</keyword>
<dbReference type="PANTHER" id="PTHR33515:SF1">
    <property type="entry name" value="RIBOSOME-BINDING FACTOR A, CHLOROPLASTIC-RELATED"/>
    <property type="match status" value="1"/>
</dbReference>